<feature type="domain" description="DUF642" evidence="8">
    <location>
        <begin position="34"/>
        <end position="199"/>
    </location>
</feature>
<proteinExistence type="predicted"/>
<evidence type="ECO:0000256" key="3">
    <source>
        <dbReference type="ARBA" id="ARBA00022525"/>
    </source>
</evidence>
<comment type="subcellular location">
    <subcellularLocation>
        <location evidence="1">Cell envelope</location>
    </subcellularLocation>
    <subcellularLocation>
        <location evidence="2">Secreted</location>
    </subcellularLocation>
</comment>
<dbReference type="Pfam" id="PF04862">
    <property type="entry name" value="DUF642"/>
    <property type="match status" value="1"/>
</dbReference>
<feature type="signal peptide" evidence="7">
    <location>
        <begin position="1"/>
        <end position="32"/>
    </location>
</feature>
<dbReference type="OMA" id="AGADFMN"/>
<evidence type="ECO:0000256" key="6">
    <source>
        <dbReference type="SAM" id="Phobius"/>
    </source>
</evidence>
<dbReference type="OrthoDB" id="1895088at2759"/>
<gene>
    <name evidence="9" type="ORF">CCACVL1_10239</name>
</gene>
<dbReference type="EMBL" id="AWWV01009610">
    <property type="protein sequence ID" value="OMO85346.1"/>
    <property type="molecule type" value="Genomic_DNA"/>
</dbReference>
<keyword evidence="4 7" id="KW-0732">Signal</keyword>
<dbReference type="Proteomes" id="UP000188268">
    <property type="component" value="Unassembled WGS sequence"/>
</dbReference>
<evidence type="ECO:0000259" key="8">
    <source>
        <dbReference type="Pfam" id="PF04862"/>
    </source>
</evidence>
<keyword evidence="6" id="KW-1133">Transmembrane helix</keyword>
<dbReference type="Gramene" id="OMO85346">
    <property type="protein sequence ID" value="OMO85346"/>
    <property type="gene ID" value="CCACVL1_10239"/>
</dbReference>
<dbReference type="PANTHER" id="PTHR31265:SF28">
    <property type="entry name" value="EMB|CAB87702.1"/>
    <property type="match status" value="1"/>
</dbReference>
<organism evidence="9 10">
    <name type="scientific">Corchorus capsularis</name>
    <name type="common">Jute</name>
    <dbReference type="NCBI Taxonomy" id="210143"/>
    <lineage>
        <taxon>Eukaryota</taxon>
        <taxon>Viridiplantae</taxon>
        <taxon>Streptophyta</taxon>
        <taxon>Embryophyta</taxon>
        <taxon>Tracheophyta</taxon>
        <taxon>Spermatophyta</taxon>
        <taxon>Magnoliopsida</taxon>
        <taxon>eudicotyledons</taxon>
        <taxon>Gunneridae</taxon>
        <taxon>Pentapetalae</taxon>
        <taxon>rosids</taxon>
        <taxon>malvids</taxon>
        <taxon>Malvales</taxon>
        <taxon>Malvaceae</taxon>
        <taxon>Grewioideae</taxon>
        <taxon>Apeibeae</taxon>
        <taxon>Corchorus</taxon>
    </lineage>
</organism>
<keyword evidence="10" id="KW-1185">Reference proteome</keyword>
<dbReference type="GO" id="GO:0005576">
    <property type="term" value="C:extracellular region"/>
    <property type="evidence" value="ECO:0007669"/>
    <property type="project" value="UniProtKB-SubCell"/>
</dbReference>
<feature type="chain" id="PRO_5012819818" description="DUF642 domain-containing protein" evidence="7">
    <location>
        <begin position="33"/>
        <end position="275"/>
    </location>
</feature>
<comment type="caution">
    <text evidence="9">The sequence shown here is derived from an EMBL/GenBank/DDBJ whole genome shotgun (WGS) entry which is preliminary data.</text>
</comment>
<evidence type="ECO:0000256" key="5">
    <source>
        <dbReference type="ARBA" id="ARBA00023180"/>
    </source>
</evidence>
<accession>A0A1R3IRZ2</accession>
<sequence length="275" mass="29447">MDFSSSISINKMQPQIQIFFLLFFFLVGFASAGNLQNPDFESPPKNVSSDSSNPFVTLNENNTIPGWTFQGTVSYVTASPNISLPDNGHAIQLGEDGKINQTFNAGADFMNYILTFTLIPGGQNCSANANLLVSGSDTQGIFSFKQHYGKEAWQSYGLFLGLGGSSYNLEFTLGDANDACEGDFIVQVQAGPVVQNFTVRSNGTGSAQKSSLKFDAAGSRATPISFLSYTTIQTKDGILCGPVIDDVVLLSSGGSRMVIKLNVLISLLLFLILVL</sequence>
<name>A0A1R3IRZ2_COCAP</name>
<dbReference type="InterPro" id="IPR006946">
    <property type="entry name" value="DGR2-like_dom"/>
</dbReference>
<evidence type="ECO:0000256" key="4">
    <source>
        <dbReference type="ARBA" id="ARBA00022729"/>
    </source>
</evidence>
<dbReference type="AlphaFoldDB" id="A0A1R3IRZ2"/>
<keyword evidence="6" id="KW-0472">Membrane</keyword>
<protein>
    <recommendedName>
        <fullName evidence="8">DUF642 domain-containing protein</fullName>
    </recommendedName>
</protein>
<keyword evidence="3" id="KW-0964">Secreted</keyword>
<reference evidence="9 10" key="1">
    <citation type="submission" date="2013-09" db="EMBL/GenBank/DDBJ databases">
        <title>Corchorus capsularis genome sequencing.</title>
        <authorList>
            <person name="Alam M."/>
            <person name="Haque M.S."/>
            <person name="Islam M.S."/>
            <person name="Emdad E.M."/>
            <person name="Islam M.M."/>
            <person name="Ahmed B."/>
            <person name="Halim A."/>
            <person name="Hossen Q.M.M."/>
            <person name="Hossain M.Z."/>
            <person name="Ahmed R."/>
            <person name="Khan M.M."/>
            <person name="Islam R."/>
            <person name="Rashid M.M."/>
            <person name="Khan S.A."/>
            <person name="Rahman M.S."/>
            <person name="Alam M."/>
        </authorList>
    </citation>
    <scope>NUCLEOTIDE SEQUENCE [LARGE SCALE GENOMIC DNA]</scope>
    <source>
        <strain evidence="10">cv. CVL-1</strain>
        <tissue evidence="9">Whole seedling</tissue>
    </source>
</reference>
<evidence type="ECO:0000313" key="9">
    <source>
        <dbReference type="EMBL" id="OMO85346.1"/>
    </source>
</evidence>
<evidence type="ECO:0000256" key="7">
    <source>
        <dbReference type="SAM" id="SignalP"/>
    </source>
</evidence>
<evidence type="ECO:0000313" key="10">
    <source>
        <dbReference type="Proteomes" id="UP000188268"/>
    </source>
</evidence>
<dbReference type="PANTHER" id="PTHR31265">
    <property type="entry name" value="OS02G0527500 PROTEIN-RELATED"/>
    <property type="match status" value="1"/>
</dbReference>
<evidence type="ECO:0000256" key="1">
    <source>
        <dbReference type="ARBA" id="ARBA00004196"/>
    </source>
</evidence>
<keyword evidence="6" id="KW-0812">Transmembrane</keyword>
<feature type="transmembrane region" description="Helical" evidence="6">
    <location>
        <begin position="257"/>
        <end position="274"/>
    </location>
</feature>
<dbReference type="InterPro" id="IPR052437">
    <property type="entry name" value="Pectin_Meth_Modulator"/>
</dbReference>
<keyword evidence="5" id="KW-0325">Glycoprotein</keyword>
<evidence type="ECO:0000256" key="2">
    <source>
        <dbReference type="ARBA" id="ARBA00004613"/>
    </source>
</evidence>